<keyword evidence="2" id="KW-0804">Transcription</keyword>
<evidence type="ECO:0000256" key="2">
    <source>
        <dbReference type="ARBA" id="ARBA00023163"/>
    </source>
</evidence>
<dbReference type="Proteomes" id="UP000196230">
    <property type="component" value="Unassembled WGS sequence"/>
</dbReference>
<dbReference type="NCBIfam" id="TIGR03988">
    <property type="entry name" value="antisig_RsrA"/>
    <property type="match status" value="1"/>
</dbReference>
<reference evidence="4 5" key="1">
    <citation type="submission" date="2017-02" db="EMBL/GenBank/DDBJ databases">
        <authorList>
            <person name="Peterson S.W."/>
        </authorList>
    </citation>
    <scope>NUCLEOTIDE SEQUENCE [LARGE SCALE GENOMIC DNA]</scope>
    <source>
        <strain evidence="4 5">2B3F</strain>
    </source>
</reference>
<dbReference type="InterPro" id="IPR027383">
    <property type="entry name" value="Znf_put"/>
</dbReference>
<proteinExistence type="predicted"/>
<dbReference type="EMBL" id="FUKP01000053">
    <property type="protein sequence ID" value="SJN29724.1"/>
    <property type="molecule type" value="Genomic_DNA"/>
</dbReference>
<evidence type="ECO:0000313" key="5">
    <source>
        <dbReference type="Proteomes" id="UP000196230"/>
    </source>
</evidence>
<dbReference type="Pfam" id="PF13490">
    <property type="entry name" value="zf-HC2"/>
    <property type="match status" value="1"/>
</dbReference>
<evidence type="ECO:0000259" key="3">
    <source>
        <dbReference type="Pfam" id="PF13490"/>
    </source>
</evidence>
<dbReference type="InterPro" id="IPR024020">
    <property type="entry name" value="Anit_sigma_mycothiol_RsrA"/>
</dbReference>
<evidence type="ECO:0000313" key="4">
    <source>
        <dbReference type="EMBL" id="SJN29724.1"/>
    </source>
</evidence>
<name>A0A1R4JCP6_9MICC</name>
<dbReference type="Gene3D" id="1.10.10.1320">
    <property type="entry name" value="Anti-sigma factor, zinc-finger domain"/>
    <property type="match status" value="1"/>
</dbReference>
<keyword evidence="1" id="KW-0805">Transcription regulation</keyword>
<organism evidence="4 5">
    <name type="scientific">Micrococcus lylae</name>
    <dbReference type="NCBI Taxonomy" id="1273"/>
    <lineage>
        <taxon>Bacteria</taxon>
        <taxon>Bacillati</taxon>
        <taxon>Actinomycetota</taxon>
        <taxon>Actinomycetes</taxon>
        <taxon>Micrococcales</taxon>
        <taxon>Micrococcaceae</taxon>
        <taxon>Micrococcus</taxon>
    </lineage>
</organism>
<dbReference type="InterPro" id="IPR041916">
    <property type="entry name" value="Anti_sigma_zinc_sf"/>
</dbReference>
<dbReference type="RefSeq" id="WP_087134198.1">
    <property type="nucleotide sequence ID" value="NZ_CP126965.1"/>
</dbReference>
<dbReference type="AlphaFoldDB" id="A0A1R4JCP6"/>
<gene>
    <name evidence="4" type="ORF">FM125_07755</name>
</gene>
<feature type="domain" description="Putative zinc-finger" evidence="3">
    <location>
        <begin position="16"/>
        <end position="46"/>
    </location>
</feature>
<accession>A0A1R4JCP6</accession>
<protein>
    <submittedName>
        <fullName evidence="4">Anti-sigma factor</fullName>
    </submittedName>
</protein>
<evidence type="ECO:0000256" key="1">
    <source>
        <dbReference type="ARBA" id="ARBA00023015"/>
    </source>
</evidence>
<sequence length="88" mass="10370">MNRHDGCCGAFGEGHLERLYEYLDGALTDEDIEAVRRHLQDCPDCHEQAAFEQLIRSEVRRCCQEKAPEKLRATIRMRMTQIRVTRYE</sequence>